<protein>
    <recommendedName>
        <fullName evidence="3">Gas vesicle protein</fullName>
    </recommendedName>
</protein>
<sequence>MSDAEIRIGTDMPEEGRDWLLQNFVIAAKTDIETPITLFTSSGVVTGRIISGRKYIELLRELLGFGAAPSGMEEVTQNDDAASPEDKGPYFIHLRDAAIVSGVSFTPTEGGLLWRGKLSDVAGFSIGRLEPRRE</sequence>
<reference evidence="1 2" key="1">
    <citation type="submission" date="2021-06" db="EMBL/GenBank/DDBJ databases">
        <title>Differences between aerobic and microaerobic xylene degrading microbial communities.</title>
        <authorList>
            <person name="Banerjee S."/>
            <person name="Tancsics A."/>
        </authorList>
    </citation>
    <scope>NUCLEOTIDE SEQUENCE [LARGE SCALE GENOMIC DNA]</scope>
    <source>
        <strain evidence="1 2">MAP12</strain>
    </source>
</reference>
<gene>
    <name evidence="1" type="ORF">KRX52_04475</name>
</gene>
<keyword evidence="2" id="KW-1185">Reference proteome</keyword>
<proteinExistence type="predicted"/>
<evidence type="ECO:0000313" key="1">
    <source>
        <dbReference type="EMBL" id="MBV2132052.1"/>
    </source>
</evidence>
<accession>A0ABS6MTC1</accession>
<organism evidence="1 2">
    <name type="scientific">Geopseudomonas aromaticivorans</name>
    <dbReference type="NCBI Taxonomy" id="2849492"/>
    <lineage>
        <taxon>Bacteria</taxon>
        <taxon>Pseudomonadati</taxon>
        <taxon>Pseudomonadota</taxon>
        <taxon>Gammaproteobacteria</taxon>
        <taxon>Pseudomonadales</taxon>
        <taxon>Pseudomonadaceae</taxon>
        <taxon>Geopseudomonas</taxon>
    </lineage>
</organism>
<evidence type="ECO:0008006" key="3">
    <source>
        <dbReference type="Google" id="ProtNLM"/>
    </source>
</evidence>
<name>A0ABS6MTC1_9GAMM</name>
<comment type="caution">
    <text evidence="1">The sequence shown here is derived from an EMBL/GenBank/DDBJ whole genome shotgun (WGS) entry which is preliminary data.</text>
</comment>
<dbReference type="RefSeq" id="WP_217679963.1">
    <property type="nucleotide sequence ID" value="NZ_JAHRGL010000011.1"/>
</dbReference>
<dbReference type="Proteomes" id="UP000813068">
    <property type="component" value="Unassembled WGS sequence"/>
</dbReference>
<evidence type="ECO:0000313" key="2">
    <source>
        <dbReference type="Proteomes" id="UP000813068"/>
    </source>
</evidence>
<dbReference type="EMBL" id="JAHRGL010000011">
    <property type="protein sequence ID" value="MBV2132052.1"/>
    <property type="molecule type" value="Genomic_DNA"/>
</dbReference>